<organism evidence="8 9">
    <name type="scientific">Pararhodobacter marinus</name>
    <dbReference type="NCBI Taxonomy" id="2184063"/>
    <lineage>
        <taxon>Bacteria</taxon>
        <taxon>Pseudomonadati</taxon>
        <taxon>Pseudomonadota</taxon>
        <taxon>Alphaproteobacteria</taxon>
        <taxon>Rhodobacterales</taxon>
        <taxon>Paracoccaceae</taxon>
        <taxon>Pararhodobacter</taxon>
    </lineage>
</organism>
<comment type="caution">
    <text evidence="8">The sequence shown here is derived from an EMBL/GenBank/DDBJ whole genome shotgun (WGS) entry which is preliminary data.</text>
</comment>
<dbReference type="InterPro" id="IPR003495">
    <property type="entry name" value="CobW/HypB/UreG_nucleotide-bd"/>
</dbReference>
<evidence type="ECO:0000256" key="1">
    <source>
        <dbReference type="ARBA" id="ARBA00022741"/>
    </source>
</evidence>
<evidence type="ECO:0000313" key="9">
    <source>
        <dbReference type="Proteomes" id="UP000244940"/>
    </source>
</evidence>
<dbReference type="PANTHER" id="PTHR13748">
    <property type="entry name" value="COBW-RELATED"/>
    <property type="match status" value="1"/>
</dbReference>
<evidence type="ECO:0000256" key="2">
    <source>
        <dbReference type="ARBA" id="ARBA00022801"/>
    </source>
</evidence>
<dbReference type="GO" id="GO:0000166">
    <property type="term" value="F:nucleotide binding"/>
    <property type="evidence" value="ECO:0007669"/>
    <property type="project" value="UniProtKB-KW"/>
</dbReference>
<protein>
    <submittedName>
        <fullName evidence="8">GTP-binding protein</fullName>
    </submittedName>
</protein>
<dbReference type="InterPro" id="IPR027417">
    <property type="entry name" value="P-loop_NTPase"/>
</dbReference>
<keyword evidence="2" id="KW-0378">Hydrolase</keyword>
<dbReference type="InterPro" id="IPR036627">
    <property type="entry name" value="CobW-likC_sf"/>
</dbReference>
<comment type="catalytic activity">
    <reaction evidence="6">
        <text>GTP + H2O = GDP + phosphate + H(+)</text>
        <dbReference type="Rhea" id="RHEA:19669"/>
        <dbReference type="ChEBI" id="CHEBI:15377"/>
        <dbReference type="ChEBI" id="CHEBI:15378"/>
        <dbReference type="ChEBI" id="CHEBI:37565"/>
        <dbReference type="ChEBI" id="CHEBI:43474"/>
        <dbReference type="ChEBI" id="CHEBI:58189"/>
    </reaction>
    <physiologicalReaction direction="left-to-right" evidence="6">
        <dbReference type="Rhea" id="RHEA:19670"/>
    </physiologicalReaction>
</comment>
<dbReference type="SUPFAM" id="SSF52540">
    <property type="entry name" value="P-loop containing nucleoside triphosphate hydrolases"/>
    <property type="match status" value="1"/>
</dbReference>
<keyword evidence="9" id="KW-1185">Reference proteome</keyword>
<dbReference type="GO" id="GO:0005737">
    <property type="term" value="C:cytoplasm"/>
    <property type="evidence" value="ECO:0007669"/>
    <property type="project" value="TreeGrafter"/>
</dbReference>
<dbReference type="Gene3D" id="3.40.50.300">
    <property type="entry name" value="P-loop containing nucleotide triphosphate hydrolases"/>
    <property type="match status" value="1"/>
</dbReference>
<dbReference type="InterPro" id="IPR051316">
    <property type="entry name" value="Zinc-reg_GTPase_activator"/>
</dbReference>
<dbReference type="GeneID" id="94364730"/>
<dbReference type="RefSeq" id="WP_109532697.1">
    <property type="nucleotide sequence ID" value="NZ_QEYD01000004.1"/>
</dbReference>
<dbReference type="Gene3D" id="3.30.1220.10">
    <property type="entry name" value="CobW-like, C-terminal domain"/>
    <property type="match status" value="1"/>
</dbReference>
<comment type="function">
    <text evidence="5">Zinc chaperone that directly transfers zinc cofactor to target proteins, thereby activating them. Zinc is transferred from the CXCC motif in the GTPase domain to the zinc binding site in target proteins in a process requiring GTP hydrolysis.</text>
</comment>
<evidence type="ECO:0000256" key="6">
    <source>
        <dbReference type="ARBA" id="ARBA00049117"/>
    </source>
</evidence>
<dbReference type="PANTHER" id="PTHR13748:SF62">
    <property type="entry name" value="COBW DOMAIN-CONTAINING PROTEIN"/>
    <property type="match status" value="1"/>
</dbReference>
<dbReference type="Pfam" id="PF02492">
    <property type="entry name" value="cobW"/>
    <property type="match status" value="1"/>
</dbReference>
<evidence type="ECO:0000256" key="3">
    <source>
        <dbReference type="ARBA" id="ARBA00023186"/>
    </source>
</evidence>
<dbReference type="InterPro" id="IPR011629">
    <property type="entry name" value="CobW-like_C"/>
</dbReference>
<sequence length="367" mass="39423">MPAPIPVTLLTGFLGSGKTTLLNALLKDPGMDRAAVVINEFGEIGLDHDLIESSTETMVLMGSGCLCCTVRGDLSQTLGDLRDRREAGEVDFDRVVIETTGIADPGPIVQTLVMDGDLSFDFALDGVLVTADAATGARTLEKQFEAVQQIAMADRIVLTKTDLVSAAQLQDFESRIVAINPGAPRTKADHGRIDPAILFGLSPTQESSRKQALDWVAAAKSKPSLPPLSGLKDTRPMGSTQSHGLFGAGPRSASYPASHDGRVSSQSIEIAEPISPIVFDLWLESLMNSAAADILRLKGVVHVEGMKHPFALHGVQHIFHPPVPLSHWPEDDKTTRIVVIGRDLPPGYLNESLAFLKSRPPVEEHRI</sequence>
<dbReference type="GO" id="GO:0016787">
    <property type="term" value="F:hydrolase activity"/>
    <property type="evidence" value="ECO:0007669"/>
    <property type="project" value="UniProtKB-KW"/>
</dbReference>
<evidence type="ECO:0000256" key="4">
    <source>
        <dbReference type="ARBA" id="ARBA00034320"/>
    </source>
</evidence>
<evidence type="ECO:0000256" key="5">
    <source>
        <dbReference type="ARBA" id="ARBA00045658"/>
    </source>
</evidence>
<feature type="domain" description="CobW C-terminal" evidence="7">
    <location>
        <begin position="263"/>
        <end position="357"/>
    </location>
</feature>
<keyword evidence="3" id="KW-0143">Chaperone</keyword>
<dbReference type="AlphaFoldDB" id="A0A2U2CCR4"/>
<gene>
    <name evidence="8" type="ORF">C4N9_07505</name>
</gene>
<dbReference type="Pfam" id="PF07683">
    <property type="entry name" value="CobW_C"/>
    <property type="match status" value="1"/>
</dbReference>
<accession>A0A2U2CCR4</accession>
<proteinExistence type="inferred from homology"/>
<dbReference type="SUPFAM" id="SSF90002">
    <property type="entry name" value="Hypothetical protein YjiA, C-terminal domain"/>
    <property type="match status" value="1"/>
</dbReference>
<evidence type="ECO:0000259" key="7">
    <source>
        <dbReference type="SMART" id="SM00833"/>
    </source>
</evidence>
<dbReference type="CDD" id="cd03112">
    <property type="entry name" value="CobW-like"/>
    <property type="match status" value="1"/>
</dbReference>
<dbReference type="EMBL" id="QEYD01000004">
    <property type="protein sequence ID" value="PWE29584.1"/>
    <property type="molecule type" value="Genomic_DNA"/>
</dbReference>
<comment type="similarity">
    <text evidence="4">Belongs to the SIMIBI class G3E GTPase family. ZNG1 subfamily.</text>
</comment>
<dbReference type="OrthoDB" id="9808822at2"/>
<reference evidence="8 9" key="1">
    <citation type="submission" date="2018-05" db="EMBL/GenBank/DDBJ databases">
        <title>Pararhodobacter marina sp. nov., isolated from deep-sea water of the Indian Ocean.</title>
        <authorList>
            <person name="Lai Q.Sr."/>
            <person name="Liu X."/>
            <person name="Shao Z."/>
        </authorList>
    </citation>
    <scope>NUCLEOTIDE SEQUENCE [LARGE SCALE GENOMIC DNA]</scope>
    <source>
        <strain evidence="8 9">CIC4N-9</strain>
    </source>
</reference>
<name>A0A2U2CCR4_9RHOB</name>
<dbReference type="SMART" id="SM00833">
    <property type="entry name" value="CobW_C"/>
    <property type="match status" value="1"/>
</dbReference>
<dbReference type="Proteomes" id="UP000244940">
    <property type="component" value="Unassembled WGS sequence"/>
</dbReference>
<keyword evidence="1" id="KW-0547">Nucleotide-binding</keyword>
<evidence type="ECO:0000313" key="8">
    <source>
        <dbReference type="EMBL" id="PWE29584.1"/>
    </source>
</evidence>